<dbReference type="FlyBase" id="FBgn0034046">
    <property type="gene designation" value="tun"/>
</dbReference>
<protein>
    <submittedName>
        <fullName evidence="2">LD38553p</fullName>
    </submittedName>
</protein>
<dbReference type="AGR" id="FB:FBgn0034046"/>
<dbReference type="OrthoDB" id="191192at2759"/>
<gene>
    <name evidence="3" type="primary">tun</name>
    <name evidence="3" type="ORF">CG8253</name>
</gene>
<evidence type="ECO:0000313" key="3">
    <source>
        <dbReference type="FlyBase" id="FBgn0034046"/>
    </source>
</evidence>
<dbReference type="EMBL" id="AY060418">
    <property type="protein sequence ID" value="AAL25457.1"/>
    <property type="molecule type" value="mRNA"/>
</dbReference>
<proteinExistence type="evidence at transcript level"/>
<dbReference type="AlphaFoldDB" id="Q95SZ1"/>
<name>Q95SZ1_DROME</name>
<keyword evidence="1" id="KW-0732">Signal</keyword>
<evidence type="ECO:0000313" key="2">
    <source>
        <dbReference type="EMBL" id="AAL25457.1"/>
    </source>
</evidence>
<organism evidence="2">
    <name type="scientific">Drosophila melanogaster</name>
    <name type="common">Fruit fly</name>
    <dbReference type="NCBI Taxonomy" id="7227"/>
    <lineage>
        <taxon>Eukaryota</taxon>
        <taxon>Metazoa</taxon>
        <taxon>Ecdysozoa</taxon>
        <taxon>Arthropoda</taxon>
        <taxon>Hexapoda</taxon>
        <taxon>Insecta</taxon>
        <taxon>Pterygota</taxon>
        <taxon>Neoptera</taxon>
        <taxon>Endopterygota</taxon>
        <taxon>Diptera</taxon>
        <taxon>Brachycera</taxon>
        <taxon>Muscomorpha</taxon>
        <taxon>Ephydroidea</taxon>
        <taxon>Drosophilidae</taxon>
        <taxon>Drosophila</taxon>
        <taxon>Sophophora</taxon>
    </lineage>
</organism>
<feature type="signal peptide" evidence="1">
    <location>
        <begin position="1"/>
        <end position="25"/>
    </location>
</feature>
<reference evidence="2" key="1">
    <citation type="submission" date="2001-10" db="EMBL/GenBank/DDBJ databases">
        <authorList>
            <person name="Stapleton M."/>
            <person name="Brokstein P."/>
            <person name="Hong L."/>
            <person name="Agbayani A."/>
            <person name="Carlson J."/>
            <person name="Champe M."/>
            <person name="Chavez C."/>
            <person name="Dorsett V."/>
            <person name="Farfan D."/>
            <person name="Frise E."/>
            <person name="George R."/>
            <person name="Gonzalez M."/>
            <person name="Guarin H."/>
            <person name="Li P."/>
            <person name="Liao G."/>
            <person name="Miranda A."/>
            <person name="Mungall C.J."/>
            <person name="Nunoo J."/>
            <person name="Pacleb J."/>
            <person name="Paragas V."/>
            <person name="Park S."/>
            <person name="Phouanenavong S."/>
            <person name="Wan K."/>
            <person name="Yu C."/>
            <person name="Lewis S.E."/>
            <person name="Rubin G.M."/>
            <person name="Celniker S."/>
        </authorList>
    </citation>
    <scope>NUCLEOTIDE SEQUENCE</scope>
    <source>
        <strain evidence="2">Berkeley</strain>
    </source>
</reference>
<evidence type="ECO:0000256" key="1">
    <source>
        <dbReference type="SAM" id="SignalP"/>
    </source>
</evidence>
<feature type="chain" id="PRO_5004321295" evidence="1">
    <location>
        <begin position="26"/>
        <end position="42"/>
    </location>
</feature>
<sequence length="42" mass="4713">MSANKKSVPLCWWSLYLCECAVGRAQDGGSFLWPHARGAFRL</sequence>
<accession>Q95SZ1</accession>